<evidence type="ECO:0000256" key="2">
    <source>
        <dbReference type="SAM" id="Phobius"/>
    </source>
</evidence>
<reference evidence="4 5" key="1">
    <citation type="submission" date="2018-08" db="EMBL/GenBank/DDBJ databases">
        <title>Sequencing the genomes of 1000 actinobacteria strains.</title>
        <authorList>
            <person name="Klenk H.-P."/>
        </authorList>
    </citation>
    <scope>NUCLEOTIDE SEQUENCE [LARGE SCALE GENOMIC DNA]</scope>
    <source>
        <strain evidence="4 5">DSM 44099</strain>
    </source>
</reference>
<dbReference type="RefSeq" id="WP_116068820.1">
    <property type="nucleotide sequence ID" value="NZ_BONB01000045.1"/>
</dbReference>
<dbReference type="OrthoDB" id="4336304at2"/>
<keyword evidence="2" id="KW-1133">Transmembrane helix</keyword>
<evidence type="ECO:0000256" key="1">
    <source>
        <dbReference type="SAM" id="MobiDB-lite"/>
    </source>
</evidence>
<dbReference type="EMBL" id="QUMQ01000001">
    <property type="protein sequence ID" value="REF97371.1"/>
    <property type="molecule type" value="Genomic_DNA"/>
</dbReference>
<proteinExistence type="predicted"/>
<feature type="region of interest" description="Disordered" evidence="1">
    <location>
        <begin position="34"/>
        <end position="58"/>
    </location>
</feature>
<keyword evidence="5" id="KW-1185">Reference proteome</keyword>
<evidence type="ECO:0000256" key="3">
    <source>
        <dbReference type="SAM" id="SignalP"/>
    </source>
</evidence>
<evidence type="ECO:0000313" key="5">
    <source>
        <dbReference type="Proteomes" id="UP000256913"/>
    </source>
</evidence>
<comment type="caution">
    <text evidence="4">The sequence shown here is derived from an EMBL/GenBank/DDBJ whole genome shotgun (WGS) entry which is preliminary data.</text>
</comment>
<sequence length="350" mass="37071">MNTRSAIGRRRAAVFVVVATMLLATAPTQVSAAAPAAHRDDTQRWTVVPSSPTGPSGRKQFDYELNAKEAITDWISVSNLGDKPLTVDLYATDAFTAADGGFALLPRDRKPDGVGSWVKLPKASTTLPVGKRSDMPFTLSVPAGAAPGDHIGGIIASITEEQVNEKGQRVNVERRVAARIYLRVAGPLTPLAAVTGVEVDYETPIVPLPGGKMAVTYRVANHGNVRLSGTVRVGVDGPLGIRLAGSDTINVAELLPDSELRLRQEFSSVFPAGRLTTTVDFNPSTNREALPSVSGTAGTTAVPWLILALLLAVLVLVCYRIMVLRARRRPAPTFLDEPGTAAVPAARMAP</sequence>
<evidence type="ECO:0000313" key="4">
    <source>
        <dbReference type="EMBL" id="REF97371.1"/>
    </source>
</evidence>
<keyword evidence="2" id="KW-0812">Transmembrane</keyword>
<keyword evidence="2" id="KW-0472">Membrane</keyword>
<dbReference type="AlphaFoldDB" id="A0A3D9ZJI8"/>
<keyword evidence="3" id="KW-0732">Signal</keyword>
<name>A0A3D9ZJI8_9ACTN</name>
<gene>
    <name evidence="4" type="ORF">DFJ67_3368</name>
</gene>
<feature type="transmembrane region" description="Helical" evidence="2">
    <location>
        <begin position="301"/>
        <end position="319"/>
    </location>
</feature>
<dbReference type="Proteomes" id="UP000256913">
    <property type="component" value="Unassembled WGS sequence"/>
</dbReference>
<organism evidence="4 5">
    <name type="scientific">Asanoa ferruginea</name>
    <dbReference type="NCBI Taxonomy" id="53367"/>
    <lineage>
        <taxon>Bacteria</taxon>
        <taxon>Bacillati</taxon>
        <taxon>Actinomycetota</taxon>
        <taxon>Actinomycetes</taxon>
        <taxon>Micromonosporales</taxon>
        <taxon>Micromonosporaceae</taxon>
        <taxon>Asanoa</taxon>
    </lineage>
</organism>
<accession>A0A3D9ZJI8</accession>
<feature type="compositionally biased region" description="Polar residues" evidence="1">
    <location>
        <begin position="44"/>
        <end position="54"/>
    </location>
</feature>
<protein>
    <submittedName>
        <fullName evidence="4">Uncharacterized protein DUF916</fullName>
    </submittedName>
</protein>
<feature type="signal peptide" evidence="3">
    <location>
        <begin position="1"/>
        <end position="32"/>
    </location>
</feature>
<feature type="chain" id="PRO_5017837077" evidence="3">
    <location>
        <begin position="33"/>
        <end position="350"/>
    </location>
</feature>